<keyword evidence="3 7" id="KW-0378">Hydrolase</keyword>
<proteinExistence type="predicted"/>
<evidence type="ECO:0000256" key="2">
    <source>
        <dbReference type="ARBA" id="ARBA00022729"/>
    </source>
</evidence>
<dbReference type="GO" id="GO:0004252">
    <property type="term" value="F:serine-type endopeptidase activity"/>
    <property type="evidence" value="ECO:0007669"/>
    <property type="project" value="InterPro"/>
</dbReference>
<dbReference type="SMART" id="SM00020">
    <property type="entry name" value="Tryp_SPc"/>
    <property type="match status" value="1"/>
</dbReference>
<dbReference type="OrthoDB" id="5565075at2759"/>
<dbReference type="FunFam" id="2.40.10.10:FF:000068">
    <property type="entry name" value="transmembrane protease serine 2"/>
    <property type="match status" value="1"/>
</dbReference>
<evidence type="ECO:0000256" key="4">
    <source>
        <dbReference type="ARBA" id="ARBA00022825"/>
    </source>
</evidence>
<evidence type="ECO:0000313" key="10">
    <source>
        <dbReference type="Proteomes" id="UP000504623"/>
    </source>
</evidence>
<reference evidence="11" key="1">
    <citation type="submission" date="2025-08" db="UniProtKB">
        <authorList>
            <consortium name="RefSeq"/>
        </authorList>
    </citation>
    <scope>IDENTIFICATION</scope>
    <source>
        <tissue evidence="11">Spleen</tissue>
    </source>
</reference>
<dbReference type="SUPFAM" id="SSF50494">
    <property type="entry name" value="Trypsin-like serine proteases"/>
    <property type="match status" value="1"/>
</dbReference>
<dbReference type="RefSeq" id="XP_006835579.1">
    <property type="nucleotide sequence ID" value="XM_006835516.1"/>
</dbReference>
<evidence type="ECO:0000256" key="7">
    <source>
        <dbReference type="RuleBase" id="RU363034"/>
    </source>
</evidence>
<evidence type="ECO:0000256" key="3">
    <source>
        <dbReference type="ARBA" id="ARBA00022801"/>
    </source>
</evidence>
<dbReference type="PROSITE" id="PS50240">
    <property type="entry name" value="TRYPSIN_DOM"/>
    <property type="match status" value="1"/>
</dbReference>
<evidence type="ECO:0000259" key="9">
    <source>
        <dbReference type="PROSITE" id="PS50240"/>
    </source>
</evidence>
<dbReference type="CDD" id="cd00190">
    <property type="entry name" value="Tryp_SPc"/>
    <property type="match status" value="1"/>
</dbReference>
<dbReference type="InterPro" id="IPR033116">
    <property type="entry name" value="TRYPSIN_SER"/>
</dbReference>
<keyword evidence="1 7" id="KW-0645">Protease</keyword>
<dbReference type="Pfam" id="PF00089">
    <property type="entry name" value="Trypsin"/>
    <property type="match status" value="1"/>
</dbReference>
<evidence type="ECO:0000256" key="1">
    <source>
        <dbReference type="ARBA" id="ARBA00022670"/>
    </source>
</evidence>
<keyword evidence="4 7" id="KW-0720">Serine protease</keyword>
<keyword evidence="5" id="KW-0865">Zymogen</keyword>
<dbReference type="Gene3D" id="2.40.10.10">
    <property type="entry name" value="Trypsin-like serine proteases"/>
    <property type="match status" value="2"/>
</dbReference>
<dbReference type="Proteomes" id="UP000504623">
    <property type="component" value="Unplaced"/>
</dbReference>
<name>A0A9B0WJS6_CHRAS</name>
<dbReference type="InterPro" id="IPR009003">
    <property type="entry name" value="Peptidase_S1_PA"/>
</dbReference>
<evidence type="ECO:0000313" key="11">
    <source>
        <dbReference type="RefSeq" id="XP_006835579.1"/>
    </source>
</evidence>
<feature type="domain" description="Peptidase S1" evidence="9">
    <location>
        <begin position="21"/>
        <end position="243"/>
    </location>
</feature>
<protein>
    <submittedName>
        <fullName evidence="11">Granzyme B-like</fullName>
    </submittedName>
</protein>
<dbReference type="AlphaFoldDB" id="A0A9B0WJS6"/>
<dbReference type="InterPro" id="IPR018114">
    <property type="entry name" value="TRYPSIN_HIS"/>
</dbReference>
<gene>
    <name evidence="11" type="primary">LOC102841535</name>
</gene>
<dbReference type="PROSITE" id="PS00135">
    <property type="entry name" value="TRYPSIN_SER"/>
    <property type="match status" value="1"/>
</dbReference>
<evidence type="ECO:0000256" key="5">
    <source>
        <dbReference type="ARBA" id="ARBA00023145"/>
    </source>
</evidence>
<keyword evidence="6" id="KW-1015">Disulfide bond</keyword>
<sequence length="251" mass="28013">MQLLLLLLACILVPRAETGEIIGGHEAQPHSRPYMAYVQFLKQNKQACGGFLIQEDFVLTAAHCYGSFMSVTLGAHNIKQKEDTQQHISVRRPIPHPDYDERINVNDIMLLQLEKKAELTDAVDILQLPEENTQVIPGKMCSVAGWGKISLGTSTTKLHEVFLTVQKDQECKSRYPMYYKSTSEICVGDPKRKAASYQGDSGGPLVCDKVAQGIVSYGRKNGIPPRVFTKISSFLIWINDTIKSIQMKNSN</sequence>
<dbReference type="InterPro" id="IPR001314">
    <property type="entry name" value="Peptidase_S1A"/>
</dbReference>
<dbReference type="PANTHER" id="PTHR24271:SF81">
    <property type="entry name" value="GRANZYME B"/>
    <property type="match status" value="1"/>
</dbReference>
<dbReference type="GO" id="GO:0005737">
    <property type="term" value="C:cytoplasm"/>
    <property type="evidence" value="ECO:0007669"/>
    <property type="project" value="TreeGrafter"/>
</dbReference>
<dbReference type="PANTHER" id="PTHR24271">
    <property type="entry name" value="KALLIKREIN-RELATED"/>
    <property type="match status" value="1"/>
</dbReference>
<dbReference type="GO" id="GO:0006508">
    <property type="term" value="P:proteolysis"/>
    <property type="evidence" value="ECO:0007669"/>
    <property type="project" value="UniProtKB-KW"/>
</dbReference>
<evidence type="ECO:0000256" key="6">
    <source>
        <dbReference type="ARBA" id="ARBA00023157"/>
    </source>
</evidence>
<feature type="chain" id="PRO_5038415859" evidence="8">
    <location>
        <begin position="19"/>
        <end position="251"/>
    </location>
</feature>
<dbReference type="PROSITE" id="PS00134">
    <property type="entry name" value="TRYPSIN_HIS"/>
    <property type="match status" value="1"/>
</dbReference>
<dbReference type="InterPro" id="IPR043504">
    <property type="entry name" value="Peptidase_S1_PA_chymotrypsin"/>
</dbReference>
<dbReference type="InterPro" id="IPR001254">
    <property type="entry name" value="Trypsin_dom"/>
</dbReference>
<organism evidence="10 11">
    <name type="scientific">Chrysochloris asiatica</name>
    <name type="common">Cape golden mole</name>
    <dbReference type="NCBI Taxonomy" id="185453"/>
    <lineage>
        <taxon>Eukaryota</taxon>
        <taxon>Metazoa</taxon>
        <taxon>Chordata</taxon>
        <taxon>Craniata</taxon>
        <taxon>Vertebrata</taxon>
        <taxon>Euteleostomi</taxon>
        <taxon>Mammalia</taxon>
        <taxon>Eutheria</taxon>
        <taxon>Afrotheria</taxon>
        <taxon>Chrysochloridae</taxon>
        <taxon>Chrysochlorinae</taxon>
        <taxon>Chrysochloris</taxon>
    </lineage>
</organism>
<keyword evidence="10" id="KW-1185">Reference proteome</keyword>
<accession>A0A9B0WJS6</accession>
<evidence type="ECO:0000256" key="8">
    <source>
        <dbReference type="SAM" id="SignalP"/>
    </source>
</evidence>
<dbReference type="FunFam" id="2.40.10.10:FF:000014">
    <property type="entry name" value="Complement factor D"/>
    <property type="match status" value="1"/>
</dbReference>
<feature type="signal peptide" evidence="8">
    <location>
        <begin position="1"/>
        <end position="18"/>
    </location>
</feature>
<dbReference type="GeneID" id="102841535"/>
<keyword evidence="2 8" id="KW-0732">Signal</keyword>
<dbReference type="PRINTS" id="PR00722">
    <property type="entry name" value="CHYMOTRYPSIN"/>
</dbReference>